<evidence type="ECO:0000313" key="15">
    <source>
        <dbReference type="Proteomes" id="UP000237000"/>
    </source>
</evidence>
<evidence type="ECO:0000256" key="3">
    <source>
        <dbReference type="ARBA" id="ARBA00022475"/>
    </source>
</evidence>
<dbReference type="EMBL" id="JXTC01000068">
    <property type="protein sequence ID" value="PON92184.1"/>
    <property type="molecule type" value="Genomic_DNA"/>
</dbReference>
<dbReference type="FunFam" id="3.80.10.10:FF:000095">
    <property type="entry name" value="LRR receptor-like serine/threonine-protein kinase GSO1"/>
    <property type="match status" value="2"/>
</dbReference>
<name>A0A2P5F321_TREOI</name>
<feature type="domain" description="Leucine-rich repeat-containing N-terminal plant-type" evidence="13">
    <location>
        <begin position="39"/>
        <end position="75"/>
    </location>
</feature>
<dbReference type="SUPFAM" id="SSF52058">
    <property type="entry name" value="L domain-like"/>
    <property type="match status" value="2"/>
</dbReference>
<keyword evidence="10" id="KW-0675">Receptor</keyword>
<sequence>MRIPLLSWLLLITSICLSLLSVDIASASDQCLGHQHSLLLQLEEDLAYDYLSESTKLIRWNRTTYDCCTWDGVICHEGYVIGLNLSFEGIIYIYDESSLLSFQHLEHLDLSHNYFDSPIPSWISRLTKLTYLNLSNAGFYGQIPIELSSLTSLVTLDLSSSSLQSKFDYTLLTLEDPNLSMLVQNLSELEELYLDGVNISARGNEWCKALSSAAPKLRVLSLTNCFLSGPFDQALEKLQSLSVVHLDNNHLSAPVPKFFSNFRNLTRLTLRTCGLNGTFPREIFQVSTLQILDISGNSFLQGNLPELPKNNALQILELNSTNFSGTLPESIGNLRNLSKLNLHYCQFNGTLPGSIEKLTQLVYLDLSFNYFVGPIPSFKNFKNITDILLSYNSFTGEIPSVHCEGLLNLVCIDLQYNFLNGSIPLSLFVIPSLEEILLSNNKFSGRILDFRTASFSKLHTLDLRGNDLEGPFPTSVFKLESLSVLDLSYNKFNGSIQLDTPQGLGKLFTLDLSYNNWSVNVSGSTGQSTLVSSFPHLQSLALASCKLTEFPYMKNHLRLVHLDLSDNQIHGEIPNWIWEIGDGHLNSLNLSFNYLKVMQEPYSLPDSLNVLELRQNRLQGNIPILPTFAQYVDFSSNGFASSIPAKIGHNLSFLGFYSLSNNSLTGVIPNAICKASSLQILDFSNNNLSGKVPKCLIKMSRTLVTLNLGNNKFRGSIHNGFPTGCLLKILDLNRNSITGKIPKSLANCIALEVLDLGHNKMVDKFPCSLKKIKTLRVLVLQSNKFRGKIRCPNTTAIGTWERLQILDLAHNNLSGEVPGGWLTNWKAMMLEDDGSQAEVINQVEFELGGNMPSFCNTCFTLVAFMMHYFAVTVTVTSKGHEMELVKMLTFYTYIDLSDNNFQGSIPEELGQFKALHFLNLSNNALVGQIPSSLGSLRQLESLDVSRNGLT</sequence>
<evidence type="ECO:0000256" key="4">
    <source>
        <dbReference type="ARBA" id="ARBA00022614"/>
    </source>
</evidence>
<comment type="subcellular location">
    <subcellularLocation>
        <location evidence="1">Cell membrane</location>
        <topology evidence="1">Single-pass type I membrane protein</topology>
    </subcellularLocation>
</comment>
<dbReference type="PANTHER" id="PTHR48052:SF8">
    <property type="entry name" value="LRR RECEPTOR-LIKE SERINE_THREONINE-PROTEIN KINASE FLS2"/>
    <property type="match status" value="1"/>
</dbReference>
<evidence type="ECO:0000256" key="7">
    <source>
        <dbReference type="ARBA" id="ARBA00022737"/>
    </source>
</evidence>
<dbReference type="InParanoid" id="A0A2P5F321"/>
<evidence type="ECO:0000256" key="12">
    <source>
        <dbReference type="SAM" id="SignalP"/>
    </source>
</evidence>
<feature type="chain" id="PRO_5015149535" evidence="12">
    <location>
        <begin position="28"/>
        <end position="950"/>
    </location>
</feature>
<dbReference type="Gene3D" id="3.80.10.10">
    <property type="entry name" value="Ribonuclease Inhibitor"/>
    <property type="match status" value="6"/>
</dbReference>
<keyword evidence="6 12" id="KW-0732">Signal</keyword>
<dbReference type="OrthoDB" id="1394818at2759"/>
<evidence type="ECO:0000256" key="1">
    <source>
        <dbReference type="ARBA" id="ARBA00004251"/>
    </source>
</evidence>
<evidence type="ECO:0000256" key="8">
    <source>
        <dbReference type="ARBA" id="ARBA00022989"/>
    </source>
</evidence>
<dbReference type="Pfam" id="PF08263">
    <property type="entry name" value="LRRNT_2"/>
    <property type="match status" value="1"/>
</dbReference>
<dbReference type="PANTHER" id="PTHR48052">
    <property type="entry name" value="UNNAMED PRODUCT"/>
    <property type="match status" value="1"/>
</dbReference>
<evidence type="ECO:0000256" key="2">
    <source>
        <dbReference type="ARBA" id="ARBA00009592"/>
    </source>
</evidence>
<proteinExistence type="inferred from homology"/>
<dbReference type="InterPro" id="IPR001611">
    <property type="entry name" value="Leu-rich_rpt"/>
</dbReference>
<evidence type="ECO:0000256" key="11">
    <source>
        <dbReference type="ARBA" id="ARBA00023180"/>
    </source>
</evidence>
<accession>A0A2P5F321</accession>
<keyword evidence="5" id="KW-0812">Transmembrane</keyword>
<keyword evidence="8" id="KW-1133">Transmembrane helix</keyword>
<reference evidence="15" key="1">
    <citation type="submission" date="2016-06" db="EMBL/GenBank/DDBJ databases">
        <title>Parallel loss of symbiosis genes in relatives of nitrogen-fixing non-legume Parasponia.</title>
        <authorList>
            <person name="Van Velzen R."/>
            <person name="Holmer R."/>
            <person name="Bu F."/>
            <person name="Rutten L."/>
            <person name="Van Zeijl A."/>
            <person name="Liu W."/>
            <person name="Santuari L."/>
            <person name="Cao Q."/>
            <person name="Sharma T."/>
            <person name="Shen D."/>
            <person name="Roswanjaya Y."/>
            <person name="Wardhani T."/>
            <person name="Kalhor M.S."/>
            <person name="Jansen J."/>
            <person name="Van den Hoogen J."/>
            <person name="Gungor B."/>
            <person name="Hartog M."/>
            <person name="Hontelez J."/>
            <person name="Verver J."/>
            <person name="Yang W.-C."/>
            <person name="Schijlen E."/>
            <person name="Repin R."/>
            <person name="Schilthuizen M."/>
            <person name="Schranz E."/>
            <person name="Heidstra R."/>
            <person name="Miyata K."/>
            <person name="Fedorova E."/>
            <person name="Kohlen W."/>
            <person name="Bisseling T."/>
            <person name="Smit S."/>
            <person name="Geurts R."/>
        </authorList>
    </citation>
    <scope>NUCLEOTIDE SEQUENCE [LARGE SCALE GENOMIC DNA]</scope>
    <source>
        <strain evidence="15">cv. RG33-2</strain>
    </source>
</reference>
<protein>
    <submittedName>
        <fullName evidence="14">LRR domain containing protein</fullName>
    </submittedName>
</protein>
<evidence type="ECO:0000256" key="9">
    <source>
        <dbReference type="ARBA" id="ARBA00023136"/>
    </source>
</evidence>
<evidence type="ECO:0000256" key="10">
    <source>
        <dbReference type="ARBA" id="ARBA00023170"/>
    </source>
</evidence>
<comment type="similarity">
    <text evidence="2">Belongs to the RLP family.</text>
</comment>
<dbReference type="Proteomes" id="UP000237000">
    <property type="component" value="Unassembled WGS sequence"/>
</dbReference>
<dbReference type="InterPro" id="IPR032675">
    <property type="entry name" value="LRR_dom_sf"/>
</dbReference>
<keyword evidence="4" id="KW-0433">Leucine-rich repeat</keyword>
<organism evidence="14 15">
    <name type="scientific">Trema orientale</name>
    <name type="common">Charcoal tree</name>
    <name type="synonym">Celtis orientalis</name>
    <dbReference type="NCBI Taxonomy" id="63057"/>
    <lineage>
        <taxon>Eukaryota</taxon>
        <taxon>Viridiplantae</taxon>
        <taxon>Streptophyta</taxon>
        <taxon>Embryophyta</taxon>
        <taxon>Tracheophyta</taxon>
        <taxon>Spermatophyta</taxon>
        <taxon>Magnoliopsida</taxon>
        <taxon>eudicotyledons</taxon>
        <taxon>Gunneridae</taxon>
        <taxon>Pentapetalae</taxon>
        <taxon>rosids</taxon>
        <taxon>fabids</taxon>
        <taxon>Rosales</taxon>
        <taxon>Cannabaceae</taxon>
        <taxon>Trema</taxon>
    </lineage>
</organism>
<keyword evidence="3" id="KW-1003">Cell membrane</keyword>
<evidence type="ECO:0000259" key="13">
    <source>
        <dbReference type="Pfam" id="PF08263"/>
    </source>
</evidence>
<dbReference type="SMART" id="SM00369">
    <property type="entry name" value="LRR_TYP"/>
    <property type="match status" value="5"/>
</dbReference>
<evidence type="ECO:0000256" key="5">
    <source>
        <dbReference type="ARBA" id="ARBA00022692"/>
    </source>
</evidence>
<feature type="signal peptide" evidence="12">
    <location>
        <begin position="1"/>
        <end position="27"/>
    </location>
</feature>
<keyword evidence="11" id="KW-0325">Glycoprotein</keyword>
<dbReference type="InterPro" id="IPR003591">
    <property type="entry name" value="Leu-rich_rpt_typical-subtyp"/>
</dbReference>
<keyword evidence="15" id="KW-1185">Reference proteome</keyword>
<gene>
    <name evidence="14" type="ORF">TorRG33x02_120030</name>
</gene>
<comment type="caution">
    <text evidence="14">The sequence shown here is derived from an EMBL/GenBank/DDBJ whole genome shotgun (WGS) entry which is preliminary data.</text>
</comment>
<dbReference type="Pfam" id="PF13855">
    <property type="entry name" value="LRR_8"/>
    <property type="match status" value="2"/>
</dbReference>
<keyword evidence="7" id="KW-0677">Repeat</keyword>
<dbReference type="SUPFAM" id="SSF52047">
    <property type="entry name" value="RNI-like"/>
    <property type="match status" value="1"/>
</dbReference>
<dbReference type="GO" id="GO:0005886">
    <property type="term" value="C:plasma membrane"/>
    <property type="evidence" value="ECO:0007669"/>
    <property type="project" value="UniProtKB-SubCell"/>
</dbReference>
<keyword evidence="9" id="KW-0472">Membrane</keyword>
<evidence type="ECO:0000313" key="14">
    <source>
        <dbReference type="EMBL" id="PON92184.1"/>
    </source>
</evidence>
<evidence type="ECO:0000256" key="6">
    <source>
        <dbReference type="ARBA" id="ARBA00022729"/>
    </source>
</evidence>
<dbReference type="AlphaFoldDB" id="A0A2P5F321"/>
<dbReference type="Pfam" id="PF00560">
    <property type="entry name" value="LRR_1"/>
    <property type="match status" value="8"/>
</dbReference>
<dbReference type="InterPro" id="IPR013210">
    <property type="entry name" value="LRR_N_plant-typ"/>
</dbReference>
<dbReference type="STRING" id="63057.A0A2P5F321"/>